<reference evidence="1" key="1">
    <citation type="submission" date="2021-01" db="EMBL/GenBank/DDBJ databases">
        <title>Diatom-associated Roseobacters Show Island Model of Population Structure.</title>
        <authorList>
            <person name="Qu L."/>
            <person name="Feng X."/>
            <person name="Chen Y."/>
            <person name="Li L."/>
            <person name="Wang X."/>
            <person name="Hu Z."/>
            <person name="Wang H."/>
            <person name="Luo H."/>
        </authorList>
    </citation>
    <scope>NUCLEOTIDE SEQUENCE</scope>
    <source>
        <strain evidence="1">SM26-45</strain>
    </source>
</reference>
<dbReference type="AlphaFoldDB" id="A0A9Q2N1P1"/>
<dbReference type="RefSeq" id="WP_224557507.1">
    <property type="nucleotide sequence ID" value="NZ_CP086768.1"/>
</dbReference>
<proteinExistence type="predicted"/>
<gene>
    <name evidence="1" type="ORF">JQX14_22470</name>
</gene>
<organism evidence="1 2">
    <name type="scientific">Pseudosulfitobacter pseudonitzschiae</name>
    <dbReference type="NCBI Taxonomy" id="1402135"/>
    <lineage>
        <taxon>Bacteria</taxon>
        <taxon>Pseudomonadati</taxon>
        <taxon>Pseudomonadota</taxon>
        <taxon>Alphaproteobacteria</taxon>
        <taxon>Rhodobacterales</taxon>
        <taxon>Roseobacteraceae</taxon>
        <taxon>Pseudosulfitobacter</taxon>
    </lineage>
</organism>
<dbReference type="EMBL" id="JAFBWN010000033">
    <property type="protein sequence ID" value="MBM2357318.1"/>
    <property type="molecule type" value="Genomic_DNA"/>
</dbReference>
<dbReference type="Gene3D" id="3.90.550.20">
    <property type="match status" value="1"/>
</dbReference>
<accession>A0A9Q2N1P1</accession>
<protein>
    <submittedName>
        <fullName evidence="1">Uncharacterized protein</fullName>
    </submittedName>
</protein>
<dbReference type="SUPFAM" id="SSF53448">
    <property type="entry name" value="Nucleotide-diphospho-sugar transferases"/>
    <property type="match status" value="1"/>
</dbReference>
<dbReference type="InterPro" id="IPR029044">
    <property type="entry name" value="Nucleotide-diphossugar_trans"/>
</dbReference>
<comment type="caution">
    <text evidence="1">The sequence shown here is derived from an EMBL/GenBank/DDBJ whole genome shotgun (WGS) entry which is preliminary data.</text>
</comment>
<evidence type="ECO:0000313" key="2">
    <source>
        <dbReference type="Proteomes" id="UP000809337"/>
    </source>
</evidence>
<dbReference type="GO" id="GO:0016757">
    <property type="term" value="F:glycosyltransferase activity"/>
    <property type="evidence" value="ECO:0007669"/>
    <property type="project" value="InterPro"/>
</dbReference>
<dbReference type="Proteomes" id="UP000809337">
    <property type="component" value="Unassembled WGS sequence"/>
</dbReference>
<sequence length="255" mass="29891">MKFDPKACKVFTYWEGPKHPFTDLCISSIQTVFGDRHIHLSDNTLKDWIQVPCGILETKHLIFRSDYVRTKLLEAYGGWWFDCDVLLWKDPTELVTFDTPSIWNLIYFWEHRWQPLINCGIVFSPPESPWIRRISHDFDKVDALSFDIVTLENEDIGQQIFEQHSYGHDDVAIGHHHIFNSTTNVNADFWPFVDGRIRLETAQYGLHVGASLSRWARENGNYQATQLLSAQSIDDVCRLFPQSVYAQYYHKYIKT</sequence>
<name>A0A9Q2N1P1_9RHOB</name>
<evidence type="ECO:0000313" key="1">
    <source>
        <dbReference type="EMBL" id="MBM2357318.1"/>
    </source>
</evidence>
<dbReference type="InterPro" id="IPR008441">
    <property type="entry name" value="AfumC-like_glycosyl_Trfase"/>
</dbReference>
<dbReference type="Pfam" id="PF05704">
    <property type="entry name" value="Caps_synth"/>
    <property type="match status" value="1"/>
</dbReference>